<dbReference type="PANTHER" id="PTHR37478">
    <property type="match status" value="1"/>
</dbReference>
<keyword evidence="3" id="KW-1185">Reference proteome</keyword>
<evidence type="ECO:0000313" key="3">
    <source>
        <dbReference type="Proteomes" id="UP000267250"/>
    </source>
</evidence>
<dbReference type="PANTHER" id="PTHR37478:SF2">
    <property type="entry name" value="UPF0251 PROTEIN TK0562"/>
    <property type="match status" value="1"/>
</dbReference>
<sequence length="100" mass="11820">MPRCKKKRCCRRLNEEKIFKPISIPLKELEIVELELDEFEAIRLCDLEGKNQIEAGEIMEISRGTVQRLLKSGRKKIVYALLHSYGLKIKDNYQKEEQKK</sequence>
<dbReference type="OrthoDB" id="280278at2"/>
<dbReference type="InterPro" id="IPR013324">
    <property type="entry name" value="RNA_pol_sigma_r3/r4-like"/>
</dbReference>
<evidence type="ECO:0000313" key="2">
    <source>
        <dbReference type="EMBL" id="AZR74381.1"/>
    </source>
</evidence>
<evidence type="ECO:0000256" key="1">
    <source>
        <dbReference type="ARBA" id="ARBA00009350"/>
    </source>
</evidence>
<dbReference type="RefSeq" id="WP_127017738.1">
    <property type="nucleotide sequence ID" value="NZ_CP016379.1"/>
</dbReference>
<comment type="similarity">
    <text evidence="1">Belongs to the UPF0251 family.</text>
</comment>
<reference evidence="2 3" key="1">
    <citation type="submission" date="2016-07" db="EMBL/GenBank/DDBJ databases">
        <title>Genome and transcriptome analysis of iron-reducing fermentative bacteria Anoxybacter fermentans.</title>
        <authorList>
            <person name="Zeng X."/>
            <person name="Shao Z."/>
        </authorList>
    </citation>
    <scope>NUCLEOTIDE SEQUENCE [LARGE SCALE GENOMIC DNA]</scope>
    <source>
        <strain evidence="2 3">DY22613</strain>
    </source>
</reference>
<organism evidence="2 3">
    <name type="scientific">Anoxybacter fermentans</name>
    <dbReference type="NCBI Taxonomy" id="1323375"/>
    <lineage>
        <taxon>Bacteria</taxon>
        <taxon>Bacillati</taxon>
        <taxon>Bacillota</taxon>
        <taxon>Clostridia</taxon>
        <taxon>Halanaerobiales</taxon>
        <taxon>Anoxybacter</taxon>
    </lineage>
</organism>
<dbReference type="SUPFAM" id="SSF88659">
    <property type="entry name" value="Sigma3 and sigma4 domains of RNA polymerase sigma factors"/>
    <property type="match status" value="1"/>
</dbReference>
<dbReference type="AlphaFoldDB" id="A0A3S9T1F5"/>
<dbReference type="InterPro" id="IPR036388">
    <property type="entry name" value="WH-like_DNA-bd_sf"/>
</dbReference>
<dbReference type="Pfam" id="PF02001">
    <property type="entry name" value="DUF134"/>
    <property type="match status" value="1"/>
</dbReference>
<dbReference type="Proteomes" id="UP000267250">
    <property type="component" value="Chromosome"/>
</dbReference>
<gene>
    <name evidence="2" type="ORF">BBF96_13885</name>
</gene>
<dbReference type="Gene3D" id="1.10.10.10">
    <property type="entry name" value="Winged helix-like DNA-binding domain superfamily/Winged helix DNA-binding domain"/>
    <property type="match status" value="1"/>
</dbReference>
<accession>A0A3S9T1F5</accession>
<protein>
    <submittedName>
        <fullName evidence="2">Uncharacterized protein</fullName>
    </submittedName>
</protein>
<dbReference type="EMBL" id="CP016379">
    <property type="protein sequence ID" value="AZR74381.1"/>
    <property type="molecule type" value="Genomic_DNA"/>
</dbReference>
<dbReference type="KEGG" id="aft:BBF96_13885"/>
<name>A0A3S9T1F5_9FIRM</name>
<proteinExistence type="inferred from homology"/>
<dbReference type="InterPro" id="IPR002852">
    <property type="entry name" value="UPF0251"/>
</dbReference>